<dbReference type="EMBL" id="BGZK01000988">
    <property type="protein sequence ID" value="GBP67689.1"/>
    <property type="molecule type" value="Genomic_DNA"/>
</dbReference>
<proteinExistence type="predicted"/>
<gene>
    <name evidence="1" type="ORF">EVAR_90539_1</name>
</gene>
<dbReference type="AlphaFoldDB" id="A0A4C1XZF8"/>
<keyword evidence="2" id="KW-1185">Reference proteome</keyword>
<evidence type="ECO:0000313" key="2">
    <source>
        <dbReference type="Proteomes" id="UP000299102"/>
    </source>
</evidence>
<evidence type="ECO:0000313" key="1">
    <source>
        <dbReference type="EMBL" id="GBP67689.1"/>
    </source>
</evidence>
<dbReference type="Proteomes" id="UP000299102">
    <property type="component" value="Unassembled WGS sequence"/>
</dbReference>
<reference evidence="1 2" key="1">
    <citation type="journal article" date="2019" name="Commun. Biol.">
        <title>The bagworm genome reveals a unique fibroin gene that provides high tensile strength.</title>
        <authorList>
            <person name="Kono N."/>
            <person name="Nakamura H."/>
            <person name="Ohtoshi R."/>
            <person name="Tomita M."/>
            <person name="Numata K."/>
            <person name="Arakawa K."/>
        </authorList>
    </citation>
    <scope>NUCLEOTIDE SEQUENCE [LARGE SCALE GENOMIC DNA]</scope>
</reference>
<accession>A0A4C1XZF8</accession>
<protein>
    <submittedName>
        <fullName evidence="1">Uncharacterized protein</fullName>
    </submittedName>
</protein>
<organism evidence="1 2">
    <name type="scientific">Eumeta variegata</name>
    <name type="common">Bagworm moth</name>
    <name type="synonym">Eumeta japonica</name>
    <dbReference type="NCBI Taxonomy" id="151549"/>
    <lineage>
        <taxon>Eukaryota</taxon>
        <taxon>Metazoa</taxon>
        <taxon>Ecdysozoa</taxon>
        <taxon>Arthropoda</taxon>
        <taxon>Hexapoda</taxon>
        <taxon>Insecta</taxon>
        <taxon>Pterygota</taxon>
        <taxon>Neoptera</taxon>
        <taxon>Endopterygota</taxon>
        <taxon>Lepidoptera</taxon>
        <taxon>Glossata</taxon>
        <taxon>Ditrysia</taxon>
        <taxon>Tineoidea</taxon>
        <taxon>Psychidae</taxon>
        <taxon>Oiketicinae</taxon>
        <taxon>Eumeta</taxon>
    </lineage>
</organism>
<sequence length="188" mass="21246">MRRMGKKLKFLAQCPRVPYPKGKKRDPITATPLSVRPSVTRLYLMNRDSQIVAVHYYTLARRVSRGHASRLGARRIGGDCLTYAQGKPDCWCGDACRGDGSPRYTMNKREVHGVEPTLLSIRYSIPSLKARNALEPTLGLRVSMGGGEDRSHPRLPLKGFTHNDIFHLLYRCDLVLLSILPYNCEYDS</sequence>
<name>A0A4C1XZF8_EUMVA</name>
<comment type="caution">
    <text evidence="1">The sequence shown here is derived from an EMBL/GenBank/DDBJ whole genome shotgun (WGS) entry which is preliminary data.</text>
</comment>